<name>A0ABP9VIP6_9BACT</name>
<keyword evidence="2" id="KW-1185">Reference proteome</keyword>
<reference evidence="1 2" key="1">
    <citation type="submission" date="2024-02" db="EMBL/GenBank/DDBJ databases">
        <title>Rhodopirellula caenicola NBRC 110016.</title>
        <authorList>
            <person name="Ichikawa N."/>
            <person name="Katano-Makiyama Y."/>
            <person name="Hidaka K."/>
        </authorList>
    </citation>
    <scope>NUCLEOTIDE SEQUENCE [LARGE SCALE GENOMIC DNA]</scope>
    <source>
        <strain evidence="1 2">NBRC 110016</strain>
    </source>
</reference>
<comment type="caution">
    <text evidence="1">The sequence shown here is derived from an EMBL/GenBank/DDBJ whole genome shotgun (WGS) entry which is preliminary data.</text>
</comment>
<accession>A0ABP9VIP6</accession>
<protein>
    <submittedName>
        <fullName evidence="1">Uncharacterized protein</fullName>
    </submittedName>
</protein>
<gene>
    <name evidence="1" type="ORF">Rcae01_00519</name>
</gene>
<evidence type="ECO:0000313" key="1">
    <source>
        <dbReference type="EMBL" id="GAA5505078.1"/>
    </source>
</evidence>
<proteinExistence type="predicted"/>
<dbReference type="Proteomes" id="UP001416858">
    <property type="component" value="Unassembled WGS sequence"/>
</dbReference>
<dbReference type="EMBL" id="BAABRO010000001">
    <property type="protein sequence ID" value="GAA5505078.1"/>
    <property type="molecule type" value="Genomic_DNA"/>
</dbReference>
<organism evidence="1 2">
    <name type="scientific">Novipirellula caenicola</name>
    <dbReference type="NCBI Taxonomy" id="1536901"/>
    <lineage>
        <taxon>Bacteria</taxon>
        <taxon>Pseudomonadati</taxon>
        <taxon>Planctomycetota</taxon>
        <taxon>Planctomycetia</taxon>
        <taxon>Pirellulales</taxon>
        <taxon>Pirellulaceae</taxon>
        <taxon>Novipirellula</taxon>
    </lineage>
</organism>
<sequence length="59" mass="6973">MLGKSSSTGFEDYRHDIDLLEFHDISLWLARELTISEHQKIYWGLYPFVTSNRPNALPY</sequence>
<evidence type="ECO:0000313" key="2">
    <source>
        <dbReference type="Proteomes" id="UP001416858"/>
    </source>
</evidence>